<proteinExistence type="predicted"/>
<sequence length="31" mass="3428">MTKRLAWPDVAKGLSIIGVCVNRHGFLAAFR</sequence>
<reference evidence="1 2" key="1">
    <citation type="submission" date="2018-06" db="EMBL/GenBank/DDBJ databases">
        <authorList>
            <consortium name="Pathogen Informatics"/>
            <person name="Doyle S."/>
        </authorList>
    </citation>
    <scope>NUCLEOTIDE SEQUENCE [LARGE SCALE GENOMIC DNA]</scope>
    <source>
        <strain evidence="1 2">NCTC11862</strain>
    </source>
</reference>
<name>A0A376GUE8_9CORY</name>
<dbReference type="AlphaFoldDB" id="A0A376GUE8"/>
<evidence type="ECO:0000313" key="2">
    <source>
        <dbReference type="Proteomes" id="UP000254467"/>
    </source>
</evidence>
<gene>
    <name evidence="1" type="ORF">NCTC11862_02470</name>
</gene>
<dbReference type="Proteomes" id="UP000254467">
    <property type="component" value="Unassembled WGS sequence"/>
</dbReference>
<organism evidence="1 2">
    <name type="scientific">Corynebacterium pilosum</name>
    <dbReference type="NCBI Taxonomy" id="35756"/>
    <lineage>
        <taxon>Bacteria</taxon>
        <taxon>Bacillati</taxon>
        <taxon>Actinomycetota</taxon>
        <taxon>Actinomycetes</taxon>
        <taxon>Mycobacteriales</taxon>
        <taxon>Corynebacteriaceae</taxon>
        <taxon>Corynebacterium</taxon>
    </lineage>
</organism>
<dbReference type="EMBL" id="UFXQ01000002">
    <property type="protein sequence ID" value="STD70881.1"/>
    <property type="molecule type" value="Genomic_DNA"/>
</dbReference>
<protein>
    <submittedName>
        <fullName evidence="1">Predicted membrane protein</fullName>
    </submittedName>
</protein>
<evidence type="ECO:0000313" key="1">
    <source>
        <dbReference type="EMBL" id="STD70881.1"/>
    </source>
</evidence>
<keyword evidence="2" id="KW-1185">Reference proteome</keyword>
<accession>A0A376GUE8</accession>